<comment type="caution">
    <text evidence="2">The sequence shown here is derived from an EMBL/GenBank/DDBJ whole genome shotgun (WGS) entry which is preliminary data.</text>
</comment>
<proteinExistence type="predicted"/>
<evidence type="ECO:0000313" key="1">
    <source>
        <dbReference type="EMBL" id="PKC15876.1"/>
    </source>
</evidence>
<dbReference type="EMBL" id="LLXH01000080">
    <property type="protein sequence ID" value="PKC73646.1"/>
    <property type="molecule type" value="Genomic_DNA"/>
</dbReference>
<dbReference type="VEuPathDB" id="FungiDB:RhiirA1_530261"/>
<dbReference type="EMBL" id="LLXJ01000070">
    <property type="protein sequence ID" value="PKC15876.1"/>
    <property type="molecule type" value="Genomic_DNA"/>
</dbReference>
<evidence type="ECO:0000313" key="4">
    <source>
        <dbReference type="Proteomes" id="UP000232722"/>
    </source>
</evidence>
<protein>
    <submittedName>
        <fullName evidence="2">Uncharacterized protein</fullName>
    </submittedName>
</protein>
<reference evidence="2 3" key="4">
    <citation type="submission" date="2017-10" db="EMBL/GenBank/DDBJ databases">
        <title>Genome analyses suggest a sexual origin of heterokaryosis in a supposedly ancient asexual fungus.</title>
        <authorList>
            <person name="Corradi N."/>
            <person name="Sedzielewska K."/>
            <person name="Noel J."/>
            <person name="Charron P."/>
            <person name="Farinelli L."/>
            <person name="Marton T."/>
            <person name="Kruger M."/>
            <person name="Pelin A."/>
            <person name="Brachmann A."/>
            <person name="Corradi N."/>
        </authorList>
    </citation>
    <scope>NUCLEOTIDE SEQUENCE [LARGE SCALE GENOMIC DNA]</scope>
    <source>
        <strain evidence="2 3">A1</strain>
    </source>
</reference>
<sequence>MILDINKDTEYLQNHIALLVADWPEQLFVRKAISNLHKLDSQYSIPTGINSFIPILGPFHISLNSREYILIIYYTFFQKLFHFVFDIEYRKVIDLLDNIIPATLDMEMA</sequence>
<dbReference type="Proteomes" id="UP000232722">
    <property type="component" value="Unassembled WGS sequence"/>
</dbReference>
<evidence type="ECO:0000313" key="3">
    <source>
        <dbReference type="Proteomes" id="UP000232688"/>
    </source>
</evidence>
<reference evidence="1 4" key="1">
    <citation type="submission" date="2016-04" db="EMBL/GenBank/DDBJ databases">
        <title>Genome analyses suggest a sexual origin of heterokaryosis in a supposedly ancient asexual fungus.</title>
        <authorList>
            <person name="Ropars J."/>
            <person name="Sedzielewska K."/>
            <person name="Noel J."/>
            <person name="Charron P."/>
            <person name="Farinelli L."/>
            <person name="Marton T."/>
            <person name="Kruger M."/>
            <person name="Pelin A."/>
            <person name="Brachmann A."/>
            <person name="Corradi N."/>
        </authorList>
    </citation>
    <scope>NUCLEOTIDE SEQUENCE [LARGE SCALE GENOMIC DNA]</scope>
    <source>
        <strain evidence="1 4">A5</strain>
    </source>
</reference>
<organism evidence="2 3">
    <name type="scientific">Rhizophagus irregularis</name>
    <dbReference type="NCBI Taxonomy" id="588596"/>
    <lineage>
        <taxon>Eukaryota</taxon>
        <taxon>Fungi</taxon>
        <taxon>Fungi incertae sedis</taxon>
        <taxon>Mucoromycota</taxon>
        <taxon>Glomeromycotina</taxon>
        <taxon>Glomeromycetes</taxon>
        <taxon>Glomerales</taxon>
        <taxon>Glomeraceae</taxon>
        <taxon>Rhizophagus</taxon>
    </lineage>
</organism>
<name>A0A2N0SDL7_9GLOM</name>
<evidence type="ECO:0000313" key="2">
    <source>
        <dbReference type="EMBL" id="PKC73646.1"/>
    </source>
</evidence>
<gene>
    <name evidence="2" type="ORF">RhiirA1_530261</name>
    <name evidence="1" type="ORF">RhiirA5_494253</name>
</gene>
<accession>A0A2N0SDL7</accession>
<dbReference type="AlphaFoldDB" id="A0A2N0SDL7"/>
<reference evidence="2 3" key="3">
    <citation type="submission" date="2017-10" db="EMBL/GenBank/DDBJ databases">
        <title>Extensive intraspecific genome diversity in a model arbuscular mycorrhizal fungus.</title>
        <authorList>
            <person name="Chen E.C.H."/>
            <person name="Morin E."/>
            <person name="Baudet D."/>
            <person name="Noel J."/>
            <person name="Ndikumana S."/>
            <person name="Charron P."/>
            <person name="St-Onge C."/>
            <person name="Giorgi J."/>
            <person name="Grigoriev I.V."/>
            <person name="Roux C."/>
            <person name="Martin F.M."/>
            <person name="Corradi N."/>
        </authorList>
    </citation>
    <scope>NUCLEOTIDE SEQUENCE [LARGE SCALE GENOMIC DNA]</scope>
    <source>
        <strain evidence="2 3">A1</strain>
    </source>
</reference>
<reference evidence="1 4" key="2">
    <citation type="submission" date="2017-09" db="EMBL/GenBank/DDBJ databases">
        <title>Extensive intraspecific genome diversity in a model arbuscular mycorrhizal fungus.</title>
        <authorList>
            <person name="Chen E.C."/>
            <person name="Morin E."/>
            <person name="Beaudet D."/>
            <person name="Noel J."/>
            <person name="Ndikumana S."/>
            <person name="Charron P."/>
            <person name="St-Onge C."/>
            <person name="Giorgi J."/>
            <person name="Grigoriev I.V."/>
            <person name="Roux C."/>
            <person name="Martin F.M."/>
            <person name="Corradi N."/>
        </authorList>
    </citation>
    <scope>NUCLEOTIDE SEQUENCE [LARGE SCALE GENOMIC DNA]</scope>
    <source>
        <strain evidence="1 4">A5</strain>
    </source>
</reference>
<dbReference type="Proteomes" id="UP000232688">
    <property type="component" value="Unassembled WGS sequence"/>
</dbReference>